<name>A0A814Q0G1_9BILA</name>
<evidence type="ECO:0000313" key="2">
    <source>
        <dbReference type="EMBL" id="CAF0995069.1"/>
    </source>
</evidence>
<evidence type="ECO:0000313" key="4">
    <source>
        <dbReference type="EMBL" id="CAF1113557.1"/>
    </source>
</evidence>
<evidence type="ECO:0000313" key="5">
    <source>
        <dbReference type="EMBL" id="CAF1113919.1"/>
    </source>
</evidence>
<dbReference type="Proteomes" id="UP000663877">
    <property type="component" value="Unassembled WGS sequence"/>
</dbReference>
<proteinExistence type="predicted"/>
<accession>A0A814Q0G1</accession>
<feature type="signal peptide" evidence="1">
    <location>
        <begin position="1"/>
        <end position="27"/>
    </location>
</feature>
<organism evidence="4 6">
    <name type="scientific">Adineta steineri</name>
    <dbReference type="NCBI Taxonomy" id="433720"/>
    <lineage>
        <taxon>Eukaryota</taxon>
        <taxon>Metazoa</taxon>
        <taxon>Spiralia</taxon>
        <taxon>Gnathifera</taxon>
        <taxon>Rotifera</taxon>
        <taxon>Eurotatoria</taxon>
        <taxon>Bdelloidea</taxon>
        <taxon>Adinetida</taxon>
        <taxon>Adinetidae</taxon>
        <taxon>Adineta</taxon>
    </lineage>
</organism>
<protein>
    <submittedName>
        <fullName evidence="4">Uncharacterized protein</fullName>
    </submittedName>
</protein>
<reference evidence="4" key="1">
    <citation type="submission" date="2021-02" db="EMBL/GenBank/DDBJ databases">
        <authorList>
            <person name="Nowell W R."/>
        </authorList>
    </citation>
    <scope>NUCLEOTIDE SEQUENCE</scope>
</reference>
<keyword evidence="6" id="KW-1185">Reference proteome</keyword>
<dbReference type="EMBL" id="CAJNOI010000069">
    <property type="protein sequence ID" value="CAF0995383.1"/>
    <property type="molecule type" value="Genomic_DNA"/>
</dbReference>
<evidence type="ECO:0000256" key="1">
    <source>
        <dbReference type="SAM" id="SignalP"/>
    </source>
</evidence>
<comment type="caution">
    <text evidence="4">The sequence shown here is derived from an EMBL/GenBank/DDBJ whole genome shotgun (WGS) entry which is preliminary data.</text>
</comment>
<dbReference type="Proteomes" id="UP000663832">
    <property type="component" value="Unassembled WGS sequence"/>
</dbReference>
<gene>
    <name evidence="2" type="ORF">BJG266_LOCUS15612</name>
    <name evidence="3" type="ORF">BJG266_LOCUS15631</name>
    <name evidence="4" type="ORF">QVE165_LOCUS20989</name>
    <name evidence="5" type="ORF">QVE165_LOCUS21008</name>
</gene>
<dbReference type="AlphaFoldDB" id="A0A814Q0G1"/>
<dbReference type="EMBL" id="CAJNOM010000133">
    <property type="protein sequence ID" value="CAF1113919.1"/>
    <property type="molecule type" value="Genomic_DNA"/>
</dbReference>
<dbReference type="EMBL" id="CAJNOM010000133">
    <property type="protein sequence ID" value="CAF1113557.1"/>
    <property type="molecule type" value="Genomic_DNA"/>
</dbReference>
<evidence type="ECO:0000313" key="6">
    <source>
        <dbReference type="Proteomes" id="UP000663832"/>
    </source>
</evidence>
<keyword evidence="1" id="KW-0732">Signal</keyword>
<dbReference type="EMBL" id="CAJNOI010000069">
    <property type="protein sequence ID" value="CAF0995069.1"/>
    <property type="molecule type" value="Genomic_DNA"/>
</dbReference>
<sequence>MVKSRTVLIALAILLTLLVFVPNDTEAISYCARRCLERGYPRGIQRGARCFCSHKIERGKRDATSAALVDILELGDPQ</sequence>
<feature type="chain" id="PRO_5036225585" evidence="1">
    <location>
        <begin position="28"/>
        <end position="78"/>
    </location>
</feature>
<evidence type="ECO:0000313" key="3">
    <source>
        <dbReference type="EMBL" id="CAF0995383.1"/>
    </source>
</evidence>